<dbReference type="InterPro" id="IPR037682">
    <property type="entry name" value="TonB_C"/>
</dbReference>
<dbReference type="AlphaFoldDB" id="A0A4P6YDB3"/>
<dbReference type="RefSeq" id="WP_133276267.1">
    <property type="nucleotide sequence ID" value="NZ_CP037933.1"/>
</dbReference>
<dbReference type="GO" id="GO:0098797">
    <property type="term" value="C:plasma membrane protein complex"/>
    <property type="evidence" value="ECO:0007669"/>
    <property type="project" value="TreeGrafter"/>
</dbReference>
<feature type="domain" description="Ig-like" evidence="2">
    <location>
        <begin position="83"/>
        <end position="160"/>
    </location>
</feature>
<dbReference type="PANTHER" id="PTHR33446">
    <property type="entry name" value="PROTEIN TONB-RELATED"/>
    <property type="match status" value="1"/>
</dbReference>
<feature type="chain" id="PRO_5020661456" evidence="1">
    <location>
        <begin position="20"/>
        <end position="318"/>
    </location>
</feature>
<dbReference type="Gene3D" id="2.20.110.10">
    <property type="entry name" value="Histone H3 K4-specific methyltransferase SET7/9 N-terminal domain"/>
    <property type="match status" value="1"/>
</dbReference>
<dbReference type="InterPro" id="IPR051045">
    <property type="entry name" value="TonB-dependent_transducer"/>
</dbReference>
<protein>
    <submittedName>
        <fullName evidence="4">Energy transducer TonB</fullName>
    </submittedName>
</protein>
<evidence type="ECO:0000313" key="4">
    <source>
        <dbReference type="EMBL" id="QBN18745.1"/>
    </source>
</evidence>
<dbReference type="PANTHER" id="PTHR33446:SF2">
    <property type="entry name" value="PROTEIN TONB"/>
    <property type="match status" value="1"/>
</dbReference>
<organism evidence="4 5">
    <name type="scientific">Flavobacterium nackdongense</name>
    <dbReference type="NCBI Taxonomy" id="2547394"/>
    <lineage>
        <taxon>Bacteria</taxon>
        <taxon>Pseudomonadati</taxon>
        <taxon>Bacteroidota</taxon>
        <taxon>Flavobacteriia</taxon>
        <taxon>Flavobacteriales</taxon>
        <taxon>Flavobacteriaceae</taxon>
        <taxon>Flavobacterium</taxon>
    </lineage>
</organism>
<dbReference type="PROSITE" id="PS52015">
    <property type="entry name" value="TONB_CTD"/>
    <property type="match status" value="1"/>
</dbReference>
<evidence type="ECO:0000259" key="2">
    <source>
        <dbReference type="PROSITE" id="PS50835"/>
    </source>
</evidence>
<dbReference type="GO" id="GO:0055085">
    <property type="term" value="P:transmembrane transport"/>
    <property type="evidence" value="ECO:0007669"/>
    <property type="project" value="InterPro"/>
</dbReference>
<dbReference type="GO" id="GO:0031992">
    <property type="term" value="F:energy transducer activity"/>
    <property type="evidence" value="ECO:0007669"/>
    <property type="project" value="TreeGrafter"/>
</dbReference>
<evidence type="ECO:0000256" key="1">
    <source>
        <dbReference type="SAM" id="SignalP"/>
    </source>
</evidence>
<sequence length="318" mass="36858">MKTKLFAILFLLVSKLCIAQLSPNDKKIYLDSTWTETSQENSKYYRIVKDYYLDQKEYKVLVYYKNNQLKEESILNGKDGGSPNGEKLNYYENGNKQSVSTYVNGRPTGKSISWYENGNKREEGEYTGNYEIPGKHYRLIQYWDENNNHLIENGNGFYSCGDKASFLETGSYKDGYKDGVFEGKDFKLNAFYKEKYENGKFISGTRVFSDGTKTDYFEMEKRPFPKKGMQDFYTFIGKNFNYTNESFKNKVQGKIILNFVIDKEGQIVEPKILKGLGYGLDEEAVRVLLKYGDWIPGEQRGMKVRCSFSLPLALQAVR</sequence>
<dbReference type="KEGG" id="fnk:E1750_07995"/>
<dbReference type="Gene3D" id="3.30.1150.10">
    <property type="match status" value="1"/>
</dbReference>
<reference evidence="5" key="1">
    <citation type="submission" date="2019-03" db="EMBL/GenBank/DDBJ databases">
        <title>Flavobacterium sp.</title>
        <authorList>
            <person name="Kim H."/>
        </authorList>
    </citation>
    <scope>NUCLEOTIDE SEQUENCE [LARGE SCALE GENOMIC DNA]</scope>
    <source>
        <strain evidence="5">GS13</strain>
    </source>
</reference>
<accession>A0A4P6YDB3</accession>
<feature type="signal peptide" evidence="1">
    <location>
        <begin position="1"/>
        <end position="19"/>
    </location>
</feature>
<keyword evidence="1" id="KW-0732">Signal</keyword>
<gene>
    <name evidence="4" type="ORF">E1750_07995</name>
</gene>
<dbReference type="OrthoDB" id="649093at2"/>
<proteinExistence type="predicted"/>
<dbReference type="Proteomes" id="UP000291124">
    <property type="component" value="Chromosome"/>
</dbReference>
<dbReference type="EMBL" id="CP037933">
    <property type="protein sequence ID" value="QBN18745.1"/>
    <property type="molecule type" value="Genomic_DNA"/>
</dbReference>
<dbReference type="InterPro" id="IPR007110">
    <property type="entry name" value="Ig-like_dom"/>
</dbReference>
<dbReference type="SUPFAM" id="SSF74653">
    <property type="entry name" value="TolA/TonB C-terminal domain"/>
    <property type="match status" value="1"/>
</dbReference>
<dbReference type="Pfam" id="PF03544">
    <property type="entry name" value="TonB_C"/>
    <property type="match status" value="1"/>
</dbReference>
<evidence type="ECO:0000313" key="5">
    <source>
        <dbReference type="Proteomes" id="UP000291124"/>
    </source>
</evidence>
<evidence type="ECO:0000259" key="3">
    <source>
        <dbReference type="PROSITE" id="PS52015"/>
    </source>
</evidence>
<dbReference type="PROSITE" id="PS50835">
    <property type="entry name" value="IG_LIKE"/>
    <property type="match status" value="1"/>
</dbReference>
<name>A0A4P6YDB3_9FLAO</name>
<feature type="domain" description="TonB C-terminal" evidence="3">
    <location>
        <begin position="227"/>
        <end position="318"/>
    </location>
</feature>
<keyword evidence="5" id="KW-1185">Reference proteome</keyword>